<keyword evidence="2" id="KW-1185">Reference proteome</keyword>
<accession>A0A371RJS3</accession>
<dbReference type="InParanoid" id="A0A371RJS3"/>
<gene>
    <name evidence="1" type="ORF">DX908_10760</name>
</gene>
<proteinExistence type="predicted"/>
<evidence type="ECO:0000313" key="2">
    <source>
        <dbReference type="Proteomes" id="UP000264589"/>
    </source>
</evidence>
<evidence type="ECO:0000313" key="1">
    <source>
        <dbReference type="EMBL" id="RFB05704.1"/>
    </source>
</evidence>
<dbReference type="Proteomes" id="UP000264589">
    <property type="component" value="Unassembled WGS sequence"/>
</dbReference>
<comment type="caution">
    <text evidence="1">The sequence shown here is derived from an EMBL/GenBank/DDBJ whole genome shotgun (WGS) entry which is preliminary data.</text>
</comment>
<dbReference type="AlphaFoldDB" id="A0A371RJS3"/>
<dbReference type="EMBL" id="QUQO01000001">
    <property type="protein sequence ID" value="RFB05704.1"/>
    <property type="molecule type" value="Genomic_DNA"/>
</dbReference>
<protein>
    <submittedName>
        <fullName evidence="1">Uncharacterized protein</fullName>
    </submittedName>
</protein>
<reference evidence="1 2" key="1">
    <citation type="submission" date="2018-08" db="EMBL/GenBank/DDBJ databases">
        <title>Parvularcula sp. SM1705, isolated from surface water of the South Sea China.</title>
        <authorList>
            <person name="Sun L."/>
        </authorList>
    </citation>
    <scope>NUCLEOTIDE SEQUENCE [LARGE SCALE GENOMIC DNA]</scope>
    <source>
        <strain evidence="1 2">SM1705</strain>
    </source>
</reference>
<name>A0A371RJS3_9PROT</name>
<sequence length="286" mass="31848">MSNGHLFDNSATALLRSDCPYDEGDEGIKFLSSSEIIRAQLAVSAPQVVFTEDERYDIEGDVTQRPVQISEGAQKKDVLDELFYAGGDRADVRDNALTKRTVTRIKDMAQAGACFRVFRAMLRQEPFLLSSAASIRPEKFEDWEIRANPWRVSGLRILLNDALLAIPRRRRRGLLEKAYVYDSSLTFLTRAPRGLVSYGRPTLVTDAAETSADEAFWTQMREAVCFAAIGSDSAVAVVAQRIENDRVEITMSSVEVDGADIFDPDECWVTKDVMLSIFGCNGSEEP</sequence>
<organism evidence="1 2">
    <name type="scientific">Parvularcula marina</name>
    <dbReference type="NCBI Taxonomy" id="2292771"/>
    <lineage>
        <taxon>Bacteria</taxon>
        <taxon>Pseudomonadati</taxon>
        <taxon>Pseudomonadota</taxon>
        <taxon>Alphaproteobacteria</taxon>
        <taxon>Parvularculales</taxon>
        <taxon>Parvularculaceae</taxon>
        <taxon>Parvularcula</taxon>
    </lineage>
</organism>